<keyword evidence="2" id="KW-1133">Transmembrane helix</keyword>
<feature type="compositionally biased region" description="Basic and acidic residues" evidence="1">
    <location>
        <begin position="1"/>
        <end position="22"/>
    </location>
</feature>
<reference evidence="4" key="3">
    <citation type="submission" date="2016-03" db="UniProtKB">
        <authorList>
            <consortium name="EnsemblProtists"/>
        </authorList>
    </citation>
    <scope>IDENTIFICATION</scope>
</reference>
<keyword evidence="2" id="KW-0812">Transmembrane</keyword>
<feature type="transmembrane region" description="Helical" evidence="2">
    <location>
        <begin position="92"/>
        <end position="113"/>
    </location>
</feature>
<dbReference type="Proteomes" id="UP000011087">
    <property type="component" value="Unassembled WGS sequence"/>
</dbReference>
<name>L1IHQ7_GUITC</name>
<feature type="transmembrane region" description="Helical" evidence="2">
    <location>
        <begin position="65"/>
        <end position="86"/>
    </location>
</feature>
<dbReference type="PaxDb" id="55529-EKX35763"/>
<feature type="region of interest" description="Disordered" evidence="1">
    <location>
        <begin position="1"/>
        <end position="36"/>
    </location>
</feature>
<evidence type="ECO:0000256" key="1">
    <source>
        <dbReference type="SAM" id="MobiDB-lite"/>
    </source>
</evidence>
<protein>
    <submittedName>
        <fullName evidence="3 4">Uncharacterized protein</fullName>
    </submittedName>
</protein>
<proteinExistence type="predicted"/>
<dbReference type="EMBL" id="JH993084">
    <property type="protein sequence ID" value="EKX35763.1"/>
    <property type="molecule type" value="Genomic_DNA"/>
</dbReference>
<dbReference type="GeneID" id="17292519"/>
<evidence type="ECO:0000313" key="4">
    <source>
        <dbReference type="EnsemblProtists" id="EKX35763"/>
    </source>
</evidence>
<sequence length="313" mass="36224">MRDGKDWRSIERARERQQEVARRVLSKRATSPSKIPMDQRSAFHDAREVLNDLRNFGILLGIDQWSLTTSLWVTGIVQVTAFSLLISSSWVLPWIIPTSTVGFVMSIAMFLWYMREQNETAIIIYVCLCVCIFFIALADVLSSLHSDLAVDNFVRQIIVVRNHAHLPECSSSYQIIAPAIVMFVELIASLVAIYICVFKTTYIPRKHKSKLTFRRHIKRIYDSVMQGMMSRVKRFQNRFESQEYKEYKQIAARNITWLNGRFDRTLEIVVDIYQKFKTFFSDALREAAIEEVVLPSSKDGSSSKDNEDEGLDE</sequence>
<dbReference type="AlphaFoldDB" id="L1IHQ7"/>
<dbReference type="EnsemblProtists" id="EKX35763">
    <property type="protein sequence ID" value="EKX35763"/>
    <property type="gene ID" value="GUITHDRAFT_146228"/>
</dbReference>
<evidence type="ECO:0000313" key="5">
    <source>
        <dbReference type="Proteomes" id="UP000011087"/>
    </source>
</evidence>
<dbReference type="HOGENOM" id="CLU_889789_0_0_1"/>
<dbReference type="RefSeq" id="XP_005822743.1">
    <property type="nucleotide sequence ID" value="XM_005822686.1"/>
</dbReference>
<feature type="transmembrane region" description="Helical" evidence="2">
    <location>
        <begin position="175"/>
        <end position="198"/>
    </location>
</feature>
<reference evidence="3 5" key="1">
    <citation type="journal article" date="2012" name="Nature">
        <title>Algal genomes reveal evolutionary mosaicism and the fate of nucleomorphs.</title>
        <authorList>
            <consortium name="DOE Joint Genome Institute"/>
            <person name="Curtis B.A."/>
            <person name="Tanifuji G."/>
            <person name="Burki F."/>
            <person name="Gruber A."/>
            <person name="Irimia M."/>
            <person name="Maruyama S."/>
            <person name="Arias M.C."/>
            <person name="Ball S.G."/>
            <person name="Gile G.H."/>
            <person name="Hirakawa Y."/>
            <person name="Hopkins J.F."/>
            <person name="Kuo A."/>
            <person name="Rensing S.A."/>
            <person name="Schmutz J."/>
            <person name="Symeonidi A."/>
            <person name="Elias M."/>
            <person name="Eveleigh R.J."/>
            <person name="Herman E.K."/>
            <person name="Klute M.J."/>
            <person name="Nakayama T."/>
            <person name="Obornik M."/>
            <person name="Reyes-Prieto A."/>
            <person name="Armbrust E.V."/>
            <person name="Aves S.J."/>
            <person name="Beiko R.G."/>
            <person name="Coutinho P."/>
            <person name="Dacks J.B."/>
            <person name="Durnford D.G."/>
            <person name="Fast N.M."/>
            <person name="Green B.R."/>
            <person name="Grisdale C.J."/>
            <person name="Hempel F."/>
            <person name="Henrissat B."/>
            <person name="Hoppner M.P."/>
            <person name="Ishida K."/>
            <person name="Kim E."/>
            <person name="Koreny L."/>
            <person name="Kroth P.G."/>
            <person name="Liu Y."/>
            <person name="Malik S.B."/>
            <person name="Maier U.G."/>
            <person name="McRose D."/>
            <person name="Mock T."/>
            <person name="Neilson J.A."/>
            <person name="Onodera N.T."/>
            <person name="Poole A.M."/>
            <person name="Pritham E.J."/>
            <person name="Richards T.A."/>
            <person name="Rocap G."/>
            <person name="Roy S.W."/>
            <person name="Sarai C."/>
            <person name="Schaack S."/>
            <person name="Shirato S."/>
            <person name="Slamovits C.H."/>
            <person name="Spencer D.F."/>
            <person name="Suzuki S."/>
            <person name="Worden A.Z."/>
            <person name="Zauner S."/>
            <person name="Barry K."/>
            <person name="Bell C."/>
            <person name="Bharti A.K."/>
            <person name="Crow J.A."/>
            <person name="Grimwood J."/>
            <person name="Kramer R."/>
            <person name="Lindquist E."/>
            <person name="Lucas S."/>
            <person name="Salamov A."/>
            <person name="McFadden G.I."/>
            <person name="Lane C.E."/>
            <person name="Keeling P.J."/>
            <person name="Gray M.W."/>
            <person name="Grigoriev I.V."/>
            <person name="Archibald J.M."/>
        </authorList>
    </citation>
    <scope>NUCLEOTIDE SEQUENCE</scope>
    <source>
        <strain evidence="3 5">CCMP2712</strain>
    </source>
</reference>
<reference evidence="5" key="2">
    <citation type="submission" date="2012-11" db="EMBL/GenBank/DDBJ databases">
        <authorList>
            <person name="Kuo A."/>
            <person name="Curtis B.A."/>
            <person name="Tanifuji G."/>
            <person name="Burki F."/>
            <person name="Gruber A."/>
            <person name="Irimia M."/>
            <person name="Maruyama S."/>
            <person name="Arias M.C."/>
            <person name="Ball S.G."/>
            <person name="Gile G.H."/>
            <person name="Hirakawa Y."/>
            <person name="Hopkins J.F."/>
            <person name="Rensing S.A."/>
            <person name="Schmutz J."/>
            <person name="Symeonidi A."/>
            <person name="Elias M."/>
            <person name="Eveleigh R.J."/>
            <person name="Herman E.K."/>
            <person name="Klute M.J."/>
            <person name="Nakayama T."/>
            <person name="Obornik M."/>
            <person name="Reyes-Prieto A."/>
            <person name="Armbrust E.V."/>
            <person name="Aves S.J."/>
            <person name="Beiko R.G."/>
            <person name="Coutinho P."/>
            <person name="Dacks J.B."/>
            <person name="Durnford D.G."/>
            <person name="Fast N.M."/>
            <person name="Green B.R."/>
            <person name="Grisdale C."/>
            <person name="Hempe F."/>
            <person name="Henrissat B."/>
            <person name="Hoppner M.P."/>
            <person name="Ishida K.-I."/>
            <person name="Kim E."/>
            <person name="Koreny L."/>
            <person name="Kroth P.G."/>
            <person name="Liu Y."/>
            <person name="Malik S.-B."/>
            <person name="Maier U.G."/>
            <person name="McRose D."/>
            <person name="Mock T."/>
            <person name="Neilson J.A."/>
            <person name="Onodera N.T."/>
            <person name="Poole A.M."/>
            <person name="Pritham E.J."/>
            <person name="Richards T.A."/>
            <person name="Rocap G."/>
            <person name="Roy S.W."/>
            <person name="Sarai C."/>
            <person name="Schaack S."/>
            <person name="Shirato S."/>
            <person name="Slamovits C.H."/>
            <person name="Spencer D.F."/>
            <person name="Suzuki S."/>
            <person name="Worden A.Z."/>
            <person name="Zauner S."/>
            <person name="Barry K."/>
            <person name="Bell C."/>
            <person name="Bharti A.K."/>
            <person name="Crow J.A."/>
            <person name="Grimwood J."/>
            <person name="Kramer R."/>
            <person name="Lindquist E."/>
            <person name="Lucas S."/>
            <person name="Salamov A."/>
            <person name="McFadden G.I."/>
            <person name="Lane C.E."/>
            <person name="Keeling P.J."/>
            <person name="Gray M.W."/>
            <person name="Grigoriev I.V."/>
            <person name="Archibald J.M."/>
        </authorList>
    </citation>
    <scope>NUCLEOTIDE SEQUENCE</scope>
    <source>
        <strain evidence="5">CCMP2712</strain>
    </source>
</reference>
<gene>
    <name evidence="3" type="ORF">GUITHDRAFT_146228</name>
</gene>
<evidence type="ECO:0000256" key="2">
    <source>
        <dbReference type="SAM" id="Phobius"/>
    </source>
</evidence>
<evidence type="ECO:0000313" key="3">
    <source>
        <dbReference type="EMBL" id="EKX35763.1"/>
    </source>
</evidence>
<feature type="transmembrane region" description="Helical" evidence="2">
    <location>
        <begin position="120"/>
        <end position="138"/>
    </location>
</feature>
<keyword evidence="5" id="KW-1185">Reference proteome</keyword>
<keyword evidence="2" id="KW-0472">Membrane</keyword>
<dbReference type="KEGG" id="gtt:GUITHDRAFT_146228"/>
<accession>L1IHQ7</accession>
<organism evidence="3">
    <name type="scientific">Guillardia theta (strain CCMP2712)</name>
    <name type="common">Cryptophyte</name>
    <dbReference type="NCBI Taxonomy" id="905079"/>
    <lineage>
        <taxon>Eukaryota</taxon>
        <taxon>Cryptophyceae</taxon>
        <taxon>Pyrenomonadales</taxon>
        <taxon>Geminigeraceae</taxon>
        <taxon>Guillardia</taxon>
    </lineage>
</organism>